<dbReference type="EMBL" id="JBGBPQ010000020">
    <property type="protein sequence ID" value="KAL1504271.1"/>
    <property type="molecule type" value="Genomic_DNA"/>
</dbReference>
<dbReference type="InterPro" id="IPR003439">
    <property type="entry name" value="ABC_transporter-like_ATP-bd"/>
</dbReference>
<keyword evidence="5" id="KW-0067">ATP-binding</keyword>
<dbReference type="GO" id="GO:0005524">
    <property type="term" value="F:ATP binding"/>
    <property type="evidence" value="ECO:0007669"/>
    <property type="project" value="UniProtKB-KW"/>
</dbReference>
<keyword evidence="6 8" id="KW-1133">Transmembrane helix</keyword>
<feature type="transmembrane region" description="Helical" evidence="8">
    <location>
        <begin position="498"/>
        <end position="517"/>
    </location>
</feature>
<dbReference type="InterPro" id="IPR050352">
    <property type="entry name" value="ABCG_transporters"/>
</dbReference>
<evidence type="ECO:0000313" key="10">
    <source>
        <dbReference type="EMBL" id="KAL1504271.1"/>
    </source>
</evidence>
<dbReference type="InterPro" id="IPR017871">
    <property type="entry name" value="ABC_transporter-like_CS"/>
</dbReference>
<evidence type="ECO:0000256" key="3">
    <source>
        <dbReference type="ARBA" id="ARBA00022692"/>
    </source>
</evidence>
<keyword evidence="11" id="KW-1185">Reference proteome</keyword>
<evidence type="ECO:0000256" key="8">
    <source>
        <dbReference type="SAM" id="Phobius"/>
    </source>
</evidence>
<comment type="caution">
    <text evidence="10">The sequence shown here is derived from an EMBL/GenBank/DDBJ whole genome shotgun (WGS) entry which is preliminary data.</text>
</comment>
<evidence type="ECO:0000256" key="4">
    <source>
        <dbReference type="ARBA" id="ARBA00022741"/>
    </source>
</evidence>
<gene>
    <name evidence="10" type="ORF">AB1Y20_010680</name>
</gene>
<dbReference type="Pfam" id="PF00005">
    <property type="entry name" value="ABC_tran"/>
    <property type="match status" value="1"/>
</dbReference>
<feature type="transmembrane region" description="Helical" evidence="8">
    <location>
        <begin position="583"/>
        <end position="609"/>
    </location>
</feature>
<dbReference type="Proteomes" id="UP001515480">
    <property type="component" value="Unassembled WGS sequence"/>
</dbReference>
<name>A0AB34IP90_PRYPA</name>
<dbReference type="GO" id="GO:0140359">
    <property type="term" value="F:ABC-type transporter activity"/>
    <property type="evidence" value="ECO:0007669"/>
    <property type="project" value="InterPro"/>
</dbReference>
<evidence type="ECO:0000313" key="11">
    <source>
        <dbReference type="Proteomes" id="UP001515480"/>
    </source>
</evidence>
<dbReference type="SUPFAM" id="SSF52540">
    <property type="entry name" value="P-loop containing nucleoside triphosphate hydrolases"/>
    <property type="match status" value="1"/>
</dbReference>
<dbReference type="AlphaFoldDB" id="A0AB34IP90"/>
<dbReference type="InterPro" id="IPR003593">
    <property type="entry name" value="AAA+_ATPase"/>
</dbReference>
<feature type="transmembrane region" description="Helical" evidence="8">
    <location>
        <begin position="441"/>
        <end position="458"/>
    </location>
</feature>
<dbReference type="InterPro" id="IPR027417">
    <property type="entry name" value="P-loop_NTPase"/>
</dbReference>
<reference evidence="10 11" key="1">
    <citation type="journal article" date="2024" name="Science">
        <title>Giant polyketide synthase enzymes in the biosynthesis of giant marine polyether toxins.</title>
        <authorList>
            <person name="Fallon T.R."/>
            <person name="Shende V.V."/>
            <person name="Wierzbicki I.H."/>
            <person name="Pendleton A.L."/>
            <person name="Watervoot N.F."/>
            <person name="Auber R.P."/>
            <person name="Gonzalez D.J."/>
            <person name="Wisecaver J.H."/>
            <person name="Moore B.S."/>
        </authorList>
    </citation>
    <scope>NUCLEOTIDE SEQUENCE [LARGE SCALE GENOMIC DNA]</scope>
    <source>
        <strain evidence="10 11">12B1</strain>
    </source>
</reference>
<evidence type="ECO:0000256" key="2">
    <source>
        <dbReference type="ARBA" id="ARBA00022448"/>
    </source>
</evidence>
<evidence type="ECO:0000256" key="7">
    <source>
        <dbReference type="ARBA" id="ARBA00023136"/>
    </source>
</evidence>
<protein>
    <recommendedName>
        <fullName evidence="9">ABC transporter domain-containing protein</fullName>
    </recommendedName>
</protein>
<dbReference type="PROSITE" id="PS50893">
    <property type="entry name" value="ABC_TRANSPORTER_2"/>
    <property type="match status" value="1"/>
</dbReference>
<proteinExistence type="predicted"/>
<organism evidence="10 11">
    <name type="scientific">Prymnesium parvum</name>
    <name type="common">Toxic golden alga</name>
    <dbReference type="NCBI Taxonomy" id="97485"/>
    <lineage>
        <taxon>Eukaryota</taxon>
        <taxon>Haptista</taxon>
        <taxon>Haptophyta</taxon>
        <taxon>Prymnesiophyceae</taxon>
        <taxon>Prymnesiales</taxon>
        <taxon>Prymnesiaceae</taxon>
        <taxon>Prymnesium</taxon>
    </lineage>
</organism>
<keyword evidence="3 8" id="KW-0812">Transmembrane</keyword>
<feature type="transmembrane region" description="Helical" evidence="8">
    <location>
        <begin position="464"/>
        <end position="486"/>
    </location>
</feature>
<evidence type="ECO:0000259" key="9">
    <source>
        <dbReference type="PROSITE" id="PS50893"/>
    </source>
</evidence>
<feature type="transmembrane region" description="Helical" evidence="8">
    <location>
        <begin position="392"/>
        <end position="413"/>
    </location>
</feature>
<dbReference type="CDD" id="cd03213">
    <property type="entry name" value="ABCG_EPDR"/>
    <property type="match status" value="1"/>
</dbReference>
<dbReference type="PANTHER" id="PTHR48041">
    <property type="entry name" value="ABC TRANSPORTER G FAMILY MEMBER 28"/>
    <property type="match status" value="1"/>
</dbReference>
<keyword evidence="7 8" id="KW-0472">Membrane</keyword>
<keyword evidence="4" id="KW-0547">Nucleotide-binding</keyword>
<evidence type="ECO:0000256" key="5">
    <source>
        <dbReference type="ARBA" id="ARBA00022840"/>
    </source>
</evidence>
<evidence type="ECO:0000256" key="6">
    <source>
        <dbReference type="ARBA" id="ARBA00022989"/>
    </source>
</evidence>
<dbReference type="PROSITE" id="PS00211">
    <property type="entry name" value="ABC_TRANSPORTER_1"/>
    <property type="match status" value="1"/>
</dbReference>
<comment type="subcellular location">
    <subcellularLocation>
        <location evidence="1">Membrane</location>
        <topology evidence="1">Multi-pass membrane protein</topology>
    </subcellularLocation>
</comment>
<sequence>MDEEAGHSRESAPVPVTFTNLNYTVKTKSGMLKIIDSVSGHFASGKMTALMGPSGSGKSTLMDIIAGRKNSGAIEGEILFAGEKPSRSVTRHLCGYVEQFDTLIGELTVMQMLMYTAELQLPVTWSHSQREKRVNEVITALGLESCKNTVIGNVLLRGISGGQAKRVNIGLALIHRPSILFLDEPTSGLDSYMANEIVLTLTALAKDSRTVVSTIHSPTTYSFALFDDLLMLKKGSVVFEGPIRAAESHFVSANLANAPDKNMSFSLPEWLVDITSGHAAHLKGNKAVECTPEELVSAFSRSDLCAQRAHERKLLEAPPPGSALRYDSKHQAGSLRRLGVLLKYRMVTHYKSGEFLGPRIGDKVIFGLLILSLYWDIGSGTDAQSIQSTASLLYFMMALCGYGAAAFVPSLTLDRPLFYRELADGNYNASTYYMAKFVEEAVLATFTSFLFGVTVFWSCALQGSFIVFVAAYYLTTMTGICLAYAVAALSPNMDAANALLPAYVTVCMYFGGLFILFDRIPVGWEWFSYTSFLRYSWGTLMNNNFGGDANRTIAGGVRVFVGDNGTALTVNEFYGFQGDLMGSTAACLGLLSLLTLIFAACGACSLHFVKFNTR</sequence>
<evidence type="ECO:0000256" key="1">
    <source>
        <dbReference type="ARBA" id="ARBA00004141"/>
    </source>
</evidence>
<dbReference type="PANTHER" id="PTHR48041:SF91">
    <property type="entry name" value="ABC TRANSPORTER G FAMILY MEMBER 28"/>
    <property type="match status" value="1"/>
</dbReference>
<keyword evidence="2" id="KW-0813">Transport</keyword>
<dbReference type="InterPro" id="IPR013525">
    <property type="entry name" value="ABC2_TM"/>
</dbReference>
<accession>A0AB34IP90</accession>
<dbReference type="SMART" id="SM00382">
    <property type="entry name" value="AAA"/>
    <property type="match status" value="1"/>
</dbReference>
<dbReference type="GO" id="GO:0016020">
    <property type="term" value="C:membrane"/>
    <property type="evidence" value="ECO:0007669"/>
    <property type="project" value="UniProtKB-SubCell"/>
</dbReference>
<feature type="domain" description="ABC transporter" evidence="9">
    <location>
        <begin position="16"/>
        <end position="259"/>
    </location>
</feature>
<dbReference type="Pfam" id="PF01061">
    <property type="entry name" value="ABC2_membrane"/>
    <property type="match status" value="1"/>
</dbReference>
<dbReference type="GO" id="GO:0016887">
    <property type="term" value="F:ATP hydrolysis activity"/>
    <property type="evidence" value="ECO:0007669"/>
    <property type="project" value="InterPro"/>
</dbReference>
<dbReference type="Gene3D" id="3.40.50.300">
    <property type="entry name" value="P-loop containing nucleotide triphosphate hydrolases"/>
    <property type="match status" value="1"/>
</dbReference>